<evidence type="ECO:0000256" key="3">
    <source>
        <dbReference type="SAM" id="SignalP"/>
    </source>
</evidence>
<dbReference type="Proteomes" id="UP000287243">
    <property type="component" value="Chromosome"/>
</dbReference>
<dbReference type="RefSeq" id="WP_128700697.1">
    <property type="nucleotide sequence ID" value="NZ_CP019384.1"/>
</dbReference>
<evidence type="ECO:0000256" key="1">
    <source>
        <dbReference type="SAM" id="MobiDB-lite"/>
    </source>
</evidence>
<accession>A0A410P6M3</accession>
<protein>
    <submittedName>
        <fullName evidence="4">Uncharacterized protein</fullName>
    </submittedName>
</protein>
<feature type="region of interest" description="Disordered" evidence="1">
    <location>
        <begin position="231"/>
        <end position="272"/>
    </location>
</feature>
<keyword evidence="2" id="KW-1133">Transmembrane helix</keyword>
<dbReference type="AlphaFoldDB" id="A0A410P6M3"/>
<feature type="signal peptide" evidence="3">
    <location>
        <begin position="1"/>
        <end position="25"/>
    </location>
</feature>
<sequence length="272" mass="31095">MKALRYGIAVVFLLLNLAVAFDAMANIVVRAAVVNPSETQSRKVPFKSYLPKEVKPENIVDMGDLNIAYDPKESAYYVYKDFDLAPRESVLVEIEMEDVWKIPAEELSSIRTEVDKVAKILENTDYRERAKYLKESILQKLDHIERTQTVVNSSPGGYISDYRENLKLLDEVKTDLQSAKTLMVEAKGFSPMLTWKLIVGVVAFLGILGLIFFVIWLRQIKTMSNLTEDFKAPSQDMQPEPLAPEKGEQWQGEEEKKSDLSDIEQRLKQEKK</sequence>
<keyword evidence="5" id="KW-1185">Reference proteome</keyword>
<keyword evidence="2" id="KW-0472">Membrane</keyword>
<keyword evidence="3" id="KW-0732">Signal</keyword>
<dbReference type="KEGG" id="vai:BU251_08365"/>
<gene>
    <name evidence="4" type="ORF">BU251_08365</name>
</gene>
<evidence type="ECO:0000313" key="4">
    <source>
        <dbReference type="EMBL" id="QAT17731.1"/>
    </source>
</evidence>
<name>A0A410P6M3_VELA1</name>
<feature type="chain" id="PRO_5019323399" evidence="3">
    <location>
        <begin position="26"/>
        <end position="272"/>
    </location>
</feature>
<evidence type="ECO:0000256" key="2">
    <source>
        <dbReference type="SAM" id="Phobius"/>
    </source>
</evidence>
<feature type="transmembrane region" description="Helical" evidence="2">
    <location>
        <begin position="193"/>
        <end position="217"/>
    </location>
</feature>
<dbReference type="EMBL" id="CP019384">
    <property type="protein sequence ID" value="QAT17731.1"/>
    <property type="molecule type" value="Genomic_DNA"/>
</dbReference>
<keyword evidence="2" id="KW-0812">Transmembrane</keyword>
<organism evidence="4 5">
    <name type="scientific">Velamenicoccus archaeovorus</name>
    <dbReference type="NCBI Taxonomy" id="1930593"/>
    <lineage>
        <taxon>Bacteria</taxon>
        <taxon>Pseudomonadati</taxon>
        <taxon>Candidatus Omnitrophota</taxon>
        <taxon>Candidatus Velamenicoccus</taxon>
    </lineage>
</organism>
<reference evidence="4 5" key="1">
    <citation type="submission" date="2017-01" db="EMBL/GenBank/DDBJ databases">
        <title>First insights into the biology of 'candidatus Vampirococcus archaeovorus'.</title>
        <authorList>
            <person name="Kizina J."/>
            <person name="Jordan S."/>
            <person name="Stueber K."/>
            <person name="Reinhardt R."/>
            <person name="Harder J."/>
        </authorList>
    </citation>
    <scope>NUCLEOTIDE SEQUENCE [LARGE SCALE GENOMIC DNA]</scope>
    <source>
        <strain evidence="4 5">LiM</strain>
    </source>
</reference>
<evidence type="ECO:0000313" key="5">
    <source>
        <dbReference type="Proteomes" id="UP000287243"/>
    </source>
</evidence>
<feature type="compositionally biased region" description="Basic and acidic residues" evidence="1">
    <location>
        <begin position="243"/>
        <end position="272"/>
    </location>
</feature>
<proteinExistence type="predicted"/>